<gene>
    <name evidence="2" type="ORF">ACFSJ0_38395</name>
</gene>
<evidence type="ECO:0000259" key="1">
    <source>
        <dbReference type="Pfam" id="PF01636"/>
    </source>
</evidence>
<evidence type="ECO:0000313" key="2">
    <source>
        <dbReference type="EMBL" id="MFD1542974.1"/>
    </source>
</evidence>
<keyword evidence="3" id="KW-1185">Reference proteome</keyword>
<organism evidence="2 3">
    <name type="scientific">Nonomuraea guangzhouensis</name>
    <dbReference type="NCBI Taxonomy" id="1291555"/>
    <lineage>
        <taxon>Bacteria</taxon>
        <taxon>Bacillati</taxon>
        <taxon>Actinomycetota</taxon>
        <taxon>Actinomycetes</taxon>
        <taxon>Streptosporangiales</taxon>
        <taxon>Streptosporangiaceae</taxon>
        <taxon>Nonomuraea</taxon>
    </lineage>
</organism>
<dbReference type="RefSeq" id="WP_308126878.1">
    <property type="nucleotide sequence ID" value="NZ_JAHKRM010000004.1"/>
</dbReference>
<dbReference type="Proteomes" id="UP001597097">
    <property type="component" value="Unassembled WGS sequence"/>
</dbReference>
<dbReference type="Pfam" id="PF01636">
    <property type="entry name" value="APH"/>
    <property type="match status" value="1"/>
</dbReference>
<dbReference type="InterPro" id="IPR011009">
    <property type="entry name" value="Kinase-like_dom_sf"/>
</dbReference>
<protein>
    <submittedName>
        <fullName evidence="2">Phosphotransferase enzyme family protein</fullName>
    </submittedName>
</protein>
<dbReference type="Gene3D" id="3.90.1200.10">
    <property type="match status" value="1"/>
</dbReference>
<sequence>MIEEPLAGGGVNVVVRVGETVRRPVGAWTPAVHRLLEHLAAAGFEGAPRAHGLDEAGREILDFVPGDVAHYPVPVYAWSDAALEALAVLMRAYHDATADFTEQDAEWYFPAREPAEVVCHGDIAPYNCVYRDGLPVALIDFDTAHPGPRLWDVAYAAYRFVPLSAVGNGEAVLSVTEQAERLRLLGDAYGLSDDERAALPEVAAERLRAMVDHMRQQAAAGNEAFARHLADGHADLYLTDIEHITRHATTFRHAQPGIT</sequence>
<feature type="domain" description="Aminoglycoside phosphotransferase" evidence="1">
    <location>
        <begin position="91"/>
        <end position="161"/>
    </location>
</feature>
<evidence type="ECO:0000313" key="3">
    <source>
        <dbReference type="Proteomes" id="UP001597097"/>
    </source>
</evidence>
<accession>A0ABW4GKT1</accession>
<dbReference type="InterPro" id="IPR002575">
    <property type="entry name" value="Aminoglycoside_PTrfase"/>
</dbReference>
<dbReference type="EMBL" id="JBHUCM010000035">
    <property type="protein sequence ID" value="MFD1542974.1"/>
    <property type="molecule type" value="Genomic_DNA"/>
</dbReference>
<dbReference type="SUPFAM" id="SSF56112">
    <property type="entry name" value="Protein kinase-like (PK-like)"/>
    <property type="match status" value="1"/>
</dbReference>
<name>A0ABW4GKT1_9ACTN</name>
<proteinExistence type="predicted"/>
<reference evidence="3" key="1">
    <citation type="journal article" date="2019" name="Int. J. Syst. Evol. Microbiol.">
        <title>The Global Catalogue of Microorganisms (GCM) 10K type strain sequencing project: providing services to taxonomists for standard genome sequencing and annotation.</title>
        <authorList>
            <consortium name="The Broad Institute Genomics Platform"/>
            <consortium name="The Broad Institute Genome Sequencing Center for Infectious Disease"/>
            <person name="Wu L."/>
            <person name="Ma J."/>
        </authorList>
    </citation>
    <scope>NUCLEOTIDE SEQUENCE [LARGE SCALE GENOMIC DNA]</scope>
    <source>
        <strain evidence="3">CGMCC 1.15399</strain>
    </source>
</reference>
<comment type="caution">
    <text evidence="2">The sequence shown here is derived from an EMBL/GenBank/DDBJ whole genome shotgun (WGS) entry which is preliminary data.</text>
</comment>